<dbReference type="NCBIfam" id="NF007956">
    <property type="entry name" value="PRK10675.1"/>
    <property type="match status" value="1"/>
</dbReference>
<keyword evidence="7 10" id="KW-0520">NAD</keyword>
<dbReference type="AlphaFoldDB" id="A0A2S2E3T1"/>
<evidence type="ECO:0000256" key="2">
    <source>
        <dbReference type="ARBA" id="ARBA00001911"/>
    </source>
</evidence>
<dbReference type="Proteomes" id="UP000245728">
    <property type="component" value="Chromosome"/>
</dbReference>
<dbReference type="GO" id="GO:0006012">
    <property type="term" value="P:galactose metabolic process"/>
    <property type="evidence" value="ECO:0007669"/>
    <property type="project" value="UniProtKB-UniPathway"/>
</dbReference>
<dbReference type="PANTHER" id="PTHR43725:SF47">
    <property type="entry name" value="UDP-GLUCOSE 4-EPIMERASE"/>
    <property type="match status" value="1"/>
</dbReference>
<evidence type="ECO:0000256" key="8">
    <source>
        <dbReference type="ARBA" id="ARBA00023144"/>
    </source>
</evidence>
<dbReference type="OrthoDB" id="9803010at2"/>
<keyword evidence="13" id="KW-1185">Reference proteome</keyword>
<evidence type="ECO:0000313" key="13">
    <source>
        <dbReference type="Proteomes" id="UP000245728"/>
    </source>
</evidence>
<evidence type="ECO:0000259" key="11">
    <source>
        <dbReference type="Pfam" id="PF01370"/>
    </source>
</evidence>
<comment type="pathway">
    <text evidence="3 10">Carbohydrate metabolism; galactose metabolism.</text>
</comment>
<evidence type="ECO:0000256" key="3">
    <source>
        <dbReference type="ARBA" id="ARBA00004947"/>
    </source>
</evidence>
<dbReference type="KEGG" id="salh:HMF8227_01196"/>
<evidence type="ECO:0000256" key="9">
    <source>
        <dbReference type="ARBA" id="ARBA00023235"/>
    </source>
</evidence>
<dbReference type="EC" id="5.1.3.2" evidence="5 10"/>
<comment type="cofactor">
    <cofactor evidence="2 10">
        <name>NAD(+)</name>
        <dbReference type="ChEBI" id="CHEBI:57540"/>
    </cofactor>
</comment>
<proteinExistence type="inferred from homology"/>
<evidence type="ECO:0000256" key="5">
    <source>
        <dbReference type="ARBA" id="ARBA00013189"/>
    </source>
</evidence>
<protein>
    <recommendedName>
        <fullName evidence="6 10">UDP-glucose 4-epimerase</fullName>
        <ecNumber evidence="5 10">5.1.3.2</ecNumber>
    </recommendedName>
</protein>
<keyword evidence="10" id="KW-0119">Carbohydrate metabolism</keyword>
<dbReference type="InterPro" id="IPR001509">
    <property type="entry name" value="Epimerase_deHydtase"/>
</dbReference>
<reference evidence="12 13" key="1">
    <citation type="submission" date="2018-05" db="EMBL/GenBank/DDBJ databases">
        <title>Salinimonas sp. HMF8227 Genome sequencing and assembly.</title>
        <authorList>
            <person name="Kang H."/>
            <person name="Kang J."/>
            <person name="Cha I."/>
            <person name="Kim H."/>
            <person name="Joh K."/>
        </authorList>
    </citation>
    <scope>NUCLEOTIDE SEQUENCE [LARGE SCALE GENOMIC DNA]</scope>
    <source>
        <strain evidence="12 13">HMF8227</strain>
    </source>
</reference>
<dbReference type="GO" id="GO:0003978">
    <property type="term" value="F:UDP-glucose 4-epimerase activity"/>
    <property type="evidence" value="ECO:0007669"/>
    <property type="project" value="UniProtKB-UniRule"/>
</dbReference>
<dbReference type="RefSeq" id="WP_109339302.1">
    <property type="nucleotide sequence ID" value="NZ_CP029347.1"/>
</dbReference>
<dbReference type="SUPFAM" id="SSF51735">
    <property type="entry name" value="NAD(P)-binding Rossmann-fold domains"/>
    <property type="match status" value="1"/>
</dbReference>
<name>A0A2S2E3T1_9ALTE</name>
<sequence length="340" mass="37248">MTTLITGGCGYIGSHTLVNLLEQQPQRDVLVLDNLSNSSETALQRVSELVGRPIELVVGDIRDKDTLTRLLKQNQVDTVIHFAGLKAVGESVNQPLDYYSNNVYGSLVLLEAMQEVGVNKLIFSSSATVYGTPKQLPITEQAPTGGIMNPYGRTKWHIEHILQDVCTAIPDFTAISLRYFNPVGAHSSGRIGEDPKDTPNNLMPYITQVAVGRRPRLTVFGDDYDTIDGTGVRDYIHVMDLAAGHSAALERLSQIGAGFHAINLGTGRGYSVLEIIRAFEAASGQRIDYGIGPRRSGDIASCYAANDKARQLLNWQATRGLDEMCTDAWHWQQNNPNGYT</sequence>
<accession>A0A2S2E3T1</accession>
<dbReference type="NCBIfam" id="TIGR01179">
    <property type="entry name" value="galE"/>
    <property type="match status" value="1"/>
</dbReference>
<dbReference type="InterPro" id="IPR036291">
    <property type="entry name" value="NAD(P)-bd_dom_sf"/>
</dbReference>
<keyword evidence="8" id="KW-0299">Galactose metabolism</keyword>
<evidence type="ECO:0000313" key="12">
    <source>
        <dbReference type="EMBL" id="AWL11677.1"/>
    </source>
</evidence>
<dbReference type="GO" id="GO:0005829">
    <property type="term" value="C:cytosol"/>
    <property type="evidence" value="ECO:0007669"/>
    <property type="project" value="TreeGrafter"/>
</dbReference>
<evidence type="ECO:0000256" key="1">
    <source>
        <dbReference type="ARBA" id="ARBA00000083"/>
    </source>
</evidence>
<dbReference type="Gene3D" id="3.90.25.10">
    <property type="entry name" value="UDP-galactose 4-epimerase, domain 1"/>
    <property type="match status" value="1"/>
</dbReference>
<dbReference type="CDD" id="cd05247">
    <property type="entry name" value="UDP_G4E_1_SDR_e"/>
    <property type="match status" value="1"/>
</dbReference>
<evidence type="ECO:0000256" key="10">
    <source>
        <dbReference type="RuleBase" id="RU366046"/>
    </source>
</evidence>
<dbReference type="Pfam" id="PF01370">
    <property type="entry name" value="Epimerase"/>
    <property type="match status" value="1"/>
</dbReference>
<dbReference type="PANTHER" id="PTHR43725">
    <property type="entry name" value="UDP-GLUCOSE 4-EPIMERASE"/>
    <property type="match status" value="1"/>
</dbReference>
<evidence type="ECO:0000256" key="4">
    <source>
        <dbReference type="ARBA" id="ARBA00007637"/>
    </source>
</evidence>
<feature type="domain" description="NAD-dependent epimerase/dehydratase" evidence="11">
    <location>
        <begin position="4"/>
        <end position="264"/>
    </location>
</feature>
<dbReference type="Gene3D" id="3.40.50.720">
    <property type="entry name" value="NAD(P)-binding Rossmann-like Domain"/>
    <property type="match status" value="1"/>
</dbReference>
<keyword evidence="9 10" id="KW-0413">Isomerase</keyword>
<evidence type="ECO:0000256" key="7">
    <source>
        <dbReference type="ARBA" id="ARBA00023027"/>
    </source>
</evidence>
<evidence type="ECO:0000256" key="6">
    <source>
        <dbReference type="ARBA" id="ARBA00018569"/>
    </source>
</evidence>
<comment type="subunit">
    <text evidence="10">Homodimer.</text>
</comment>
<organism evidence="12 13">
    <name type="scientific">Saliniradius amylolyticus</name>
    <dbReference type="NCBI Taxonomy" id="2183582"/>
    <lineage>
        <taxon>Bacteria</taxon>
        <taxon>Pseudomonadati</taxon>
        <taxon>Pseudomonadota</taxon>
        <taxon>Gammaproteobacteria</taxon>
        <taxon>Alteromonadales</taxon>
        <taxon>Alteromonadaceae</taxon>
        <taxon>Saliniradius</taxon>
    </lineage>
</organism>
<comment type="similarity">
    <text evidence="4 10">Belongs to the NAD(P)-dependent epimerase/dehydratase family.</text>
</comment>
<dbReference type="UniPathway" id="UPA00214"/>
<gene>
    <name evidence="12" type="ORF">HMF8227_01196</name>
</gene>
<dbReference type="InterPro" id="IPR005886">
    <property type="entry name" value="UDP_G4E"/>
</dbReference>
<comment type="catalytic activity">
    <reaction evidence="1 10">
        <text>UDP-alpha-D-glucose = UDP-alpha-D-galactose</text>
        <dbReference type="Rhea" id="RHEA:22168"/>
        <dbReference type="ChEBI" id="CHEBI:58885"/>
        <dbReference type="ChEBI" id="CHEBI:66914"/>
        <dbReference type="EC" id="5.1.3.2"/>
    </reaction>
</comment>
<dbReference type="EMBL" id="CP029347">
    <property type="protein sequence ID" value="AWL11677.1"/>
    <property type="molecule type" value="Genomic_DNA"/>
</dbReference>